<dbReference type="CDD" id="cd04301">
    <property type="entry name" value="NAT_SF"/>
    <property type="match status" value="1"/>
</dbReference>
<evidence type="ECO:0000313" key="3">
    <source>
        <dbReference type="Proteomes" id="UP001332243"/>
    </source>
</evidence>
<dbReference type="Gene3D" id="3.40.630.30">
    <property type="match status" value="1"/>
</dbReference>
<dbReference type="InterPro" id="IPR000182">
    <property type="entry name" value="GNAT_dom"/>
</dbReference>
<name>A0ABU7S303_9ACTN</name>
<protein>
    <submittedName>
        <fullName evidence="2">GNAT family N-acetyltransferase</fullName>
        <ecNumber evidence="2">2.3.1.-</ecNumber>
    </submittedName>
</protein>
<evidence type="ECO:0000313" key="2">
    <source>
        <dbReference type="EMBL" id="MEE6263107.1"/>
    </source>
</evidence>
<dbReference type="RefSeq" id="WP_331218045.1">
    <property type="nucleotide sequence ID" value="NZ_JAZGQK010000034.1"/>
</dbReference>
<accession>A0ABU7S303</accession>
<organism evidence="2 3">
    <name type="scientific">Plantactinospora sonchi</name>
    <dbReference type="NCBI Taxonomy" id="1544735"/>
    <lineage>
        <taxon>Bacteria</taxon>
        <taxon>Bacillati</taxon>
        <taxon>Actinomycetota</taxon>
        <taxon>Actinomycetes</taxon>
        <taxon>Micromonosporales</taxon>
        <taxon>Micromonosporaceae</taxon>
        <taxon>Plantactinospora</taxon>
    </lineage>
</organism>
<dbReference type="GO" id="GO:0016746">
    <property type="term" value="F:acyltransferase activity"/>
    <property type="evidence" value="ECO:0007669"/>
    <property type="project" value="UniProtKB-KW"/>
</dbReference>
<dbReference type="Pfam" id="PF00583">
    <property type="entry name" value="Acetyltransf_1"/>
    <property type="match status" value="1"/>
</dbReference>
<dbReference type="EMBL" id="JAZGQK010000034">
    <property type="protein sequence ID" value="MEE6263107.1"/>
    <property type="molecule type" value="Genomic_DNA"/>
</dbReference>
<proteinExistence type="predicted"/>
<dbReference type="InterPro" id="IPR016181">
    <property type="entry name" value="Acyl_CoA_acyltransferase"/>
</dbReference>
<feature type="domain" description="N-acetyltransferase" evidence="1">
    <location>
        <begin position="76"/>
        <end position="139"/>
    </location>
</feature>
<keyword evidence="2" id="KW-0808">Transferase</keyword>
<dbReference type="Proteomes" id="UP001332243">
    <property type="component" value="Unassembled WGS sequence"/>
</dbReference>
<keyword evidence="3" id="KW-1185">Reference proteome</keyword>
<dbReference type="EC" id="2.3.1.-" evidence="2"/>
<sequence length="185" mass="19778">MTPIRRVDGVAAWAVRDQLTETYAAVFCAPPWNESPARAARFAELLTGWVEQPGFAAVLAGGPPAGEAAPDTGDRLAGFALGLTTPAPFPVDRAYRQVRRLLGPAAEALSGWLEVAELAVRPEARRSGLGRRLLGALVTDRPAWLLTVPDVPGTTAFYDAAGWLRHATGYGITVYTTHPLPERHA</sequence>
<evidence type="ECO:0000259" key="1">
    <source>
        <dbReference type="Pfam" id="PF00583"/>
    </source>
</evidence>
<reference evidence="2 3" key="1">
    <citation type="submission" date="2024-01" db="EMBL/GenBank/DDBJ databases">
        <title>Genome insights into Plantactinospora sonchi sp. nov.</title>
        <authorList>
            <person name="Wang L."/>
        </authorList>
    </citation>
    <scope>NUCLEOTIDE SEQUENCE [LARGE SCALE GENOMIC DNA]</scope>
    <source>
        <strain evidence="2 3">NEAU-QY2</strain>
    </source>
</reference>
<comment type="caution">
    <text evidence="2">The sequence shown here is derived from an EMBL/GenBank/DDBJ whole genome shotgun (WGS) entry which is preliminary data.</text>
</comment>
<keyword evidence="2" id="KW-0012">Acyltransferase</keyword>
<gene>
    <name evidence="2" type="ORF">V1633_31970</name>
</gene>
<dbReference type="SUPFAM" id="SSF55729">
    <property type="entry name" value="Acyl-CoA N-acyltransferases (Nat)"/>
    <property type="match status" value="1"/>
</dbReference>